<dbReference type="EMBL" id="MATO01000038">
    <property type="protein sequence ID" value="OCS90319.1"/>
    <property type="molecule type" value="Genomic_DNA"/>
</dbReference>
<feature type="transmembrane region" description="Helical" evidence="1">
    <location>
        <begin position="79"/>
        <end position="102"/>
    </location>
</feature>
<dbReference type="AlphaFoldDB" id="A0A1C0YT56"/>
<proteinExistence type="predicted"/>
<evidence type="ECO:0000313" key="3">
    <source>
        <dbReference type="Proteomes" id="UP000093482"/>
    </source>
</evidence>
<accession>A0A1C0YT56</accession>
<name>A0A1C0YT56_9BACL</name>
<gene>
    <name evidence="2" type="ORF">A6K76_11995</name>
</gene>
<keyword evidence="1" id="KW-1133">Transmembrane helix</keyword>
<dbReference type="RefSeq" id="WP_066464921.1">
    <property type="nucleotide sequence ID" value="NZ_MATO01000038.1"/>
</dbReference>
<protein>
    <submittedName>
        <fullName evidence="2">Uncharacterized protein</fullName>
    </submittedName>
</protein>
<organism evidence="2 3">
    <name type="scientific">Caryophanon latum</name>
    <dbReference type="NCBI Taxonomy" id="33977"/>
    <lineage>
        <taxon>Bacteria</taxon>
        <taxon>Bacillati</taxon>
        <taxon>Bacillota</taxon>
        <taxon>Bacilli</taxon>
        <taxon>Bacillales</taxon>
        <taxon>Caryophanaceae</taxon>
        <taxon>Caryophanon</taxon>
    </lineage>
</organism>
<dbReference type="Proteomes" id="UP000093482">
    <property type="component" value="Unassembled WGS sequence"/>
</dbReference>
<sequence>MKNIQWPKPYVARICTSIVLTLLALTMASSIETILQTGISLHRYLMRWVTFAVLGMSAYAVFLCWRASTIDVLYTFRKVMPLVLGLFPISVFIFQFVLWWVWAL</sequence>
<keyword evidence="1" id="KW-0812">Transmembrane</keyword>
<comment type="caution">
    <text evidence="2">The sequence shown here is derived from an EMBL/GenBank/DDBJ whole genome shotgun (WGS) entry which is preliminary data.</text>
</comment>
<evidence type="ECO:0000313" key="2">
    <source>
        <dbReference type="EMBL" id="OCS90319.1"/>
    </source>
</evidence>
<keyword evidence="3" id="KW-1185">Reference proteome</keyword>
<reference evidence="2 3" key="1">
    <citation type="submission" date="2016-07" db="EMBL/GenBank/DDBJ databases">
        <title>Caryophanon latum genome sequencing.</title>
        <authorList>
            <person name="Verma A."/>
            <person name="Pal Y."/>
            <person name="Krishnamurthi S."/>
        </authorList>
    </citation>
    <scope>NUCLEOTIDE SEQUENCE [LARGE SCALE GENOMIC DNA]</scope>
    <source>
        <strain evidence="2 3">DSM 14151</strain>
    </source>
</reference>
<keyword evidence="1" id="KW-0472">Membrane</keyword>
<feature type="transmembrane region" description="Helical" evidence="1">
    <location>
        <begin position="46"/>
        <end position="67"/>
    </location>
</feature>
<evidence type="ECO:0000256" key="1">
    <source>
        <dbReference type="SAM" id="Phobius"/>
    </source>
</evidence>
<dbReference type="OrthoDB" id="9945156at2"/>